<evidence type="ECO:0000313" key="3">
    <source>
        <dbReference type="EMBL" id="KAK5058871.1"/>
    </source>
</evidence>
<dbReference type="Proteomes" id="UP001358417">
    <property type="component" value="Unassembled WGS sequence"/>
</dbReference>
<sequence length="359" mass="40158">MQGFNMGRYVPPDLEGTVSFNAASGKGHALGNRARKLKTEGILTVRFECPFAIWCTTCSPEQIIGQGVRFNAEKKKVGNYFSTPIWSFRFKHTVCGGWLEVRTDPKNAEYLVVEGGRRRDTGVDKLLDGEVRIGVSEADKDRLEKDGGFGVLEKKVEDKSVFNAQKARLEDLSKISDRQWADPYEMSKKLRAEFRVGRRKRHADEMSGDALKEKFGIGEELLMLPERSEDVDRVKYIDFGARAESSGSVSGSSSKPLFQTMQEKLPSRVKARSFTDSSTATAVAQSKRAVLQNELRTNTRMATDPFLRDTDPWQPRVKRKRDPADEQEQTGLQAQAPKRDKIAAGESMALVGYDSDSSS</sequence>
<dbReference type="Pfam" id="PF04502">
    <property type="entry name" value="Saf4_Yju2"/>
    <property type="match status" value="1"/>
</dbReference>
<dbReference type="GO" id="GO:0071014">
    <property type="term" value="C:post-mRNA release spliceosomal complex"/>
    <property type="evidence" value="ECO:0007669"/>
    <property type="project" value="TreeGrafter"/>
</dbReference>
<comment type="caution">
    <text evidence="3">The sequence shown here is derived from an EMBL/GenBank/DDBJ whole genome shotgun (WGS) entry which is preliminary data.</text>
</comment>
<evidence type="ECO:0000256" key="1">
    <source>
        <dbReference type="ARBA" id="ARBA00005595"/>
    </source>
</evidence>
<dbReference type="PANTHER" id="PTHR12111">
    <property type="entry name" value="SPLICING FACTOR YJU2"/>
    <property type="match status" value="1"/>
</dbReference>
<dbReference type="GeneID" id="89979289"/>
<dbReference type="GO" id="GO:0005684">
    <property type="term" value="C:U2-type spliceosomal complex"/>
    <property type="evidence" value="ECO:0007669"/>
    <property type="project" value="TreeGrafter"/>
</dbReference>
<dbReference type="GO" id="GO:0000398">
    <property type="term" value="P:mRNA splicing, via spliceosome"/>
    <property type="evidence" value="ECO:0007669"/>
    <property type="project" value="InterPro"/>
</dbReference>
<protein>
    <recommendedName>
        <fullName evidence="5">DUF572-domain-containing protein</fullName>
    </recommendedName>
</protein>
<dbReference type="PANTHER" id="PTHR12111:SF2">
    <property type="entry name" value="SPLICING FACTOR YJU2B-RELATED"/>
    <property type="match status" value="1"/>
</dbReference>
<gene>
    <name evidence="3" type="ORF">LTR84_011135</name>
</gene>
<keyword evidence="4" id="KW-1185">Reference proteome</keyword>
<dbReference type="RefSeq" id="XP_064709394.1">
    <property type="nucleotide sequence ID" value="XM_064854668.1"/>
</dbReference>
<name>A0AAV9NM42_9EURO</name>
<proteinExistence type="inferred from homology"/>
<evidence type="ECO:0000256" key="2">
    <source>
        <dbReference type="SAM" id="MobiDB-lite"/>
    </source>
</evidence>
<feature type="region of interest" description="Disordered" evidence="2">
    <location>
        <begin position="298"/>
        <end position="344"/>
    </location>
</feature>
<reference evidence="3 4" key="1">
    <citation type="submission" date="2023-08" db="EMBL/GenBank/DDBJ databases">
        <title>Black Yeasts Isolated from many extreme environments.</title>
        <authorList>
            <person name="Coleine C."/>
            <person name="Stajich J.E."/>
            <person name="Selbmann L."/>
        </authorList>
    </citation>
    <scope>NUCLEOTIDE SEQUENCE [LARGE SCALE GENOMIC DNA]</scope>
    <source>
        <strain evidence="3 4">CCFEE 5792</strain>
    </source>
</reference>
<comment type="similarity">
    <text evidence="1">Belongs to the CWC16 family.</text>
</comment>
<accession>A0AAV9NM42</accession>
<dbReference type="AlphaFoldDB" id="A0AAV9NM42"/>
<evidence type="ECO:0000313" key="4">
    <source>
        <dbReference type="Proteomes" id="UP001358417"/>
    </source>
</evidence>
<evidence type="ECO:0008006" key="5">
    <source>
        <dbReference type="Google" id="ProtNLM"/>
    </source>
</evidence>
<organism evidence="3 4">
    <name type="scientific">Exophiala bonariae</name>
    <dbReference type="NCBI Taxonomy" id="1690606"/>
    <lineage>
        <taxon>Eukaryota</taxon>
        <taxon>Fungi</taxon>
        <taxon>Dikarya</taxon>
        <taxon>Ascomycota</taxon>
        <taxon>Pezizomycotina</taxon>
        <taxon>Eurotiomycetes</taxon>
        <taxon>Chaetothyriomycetidae</taxon>
        <taxon>Chaetothyriales</taxon>
        <taxon>Herpotrichiellaceae</taxon>
        <taxon>Exophiala</taxon>
    </lineage>
</organism>
<dbReference type="InterPro" id="IPR007590">
    <property type="entry name" value="Saf4/Yju2"/>
</dbReference>
<dbReference type="EMBL" id="JAVRRD010000005">
    <property type="protein sequence ID" value="KAK5058871.1"/>
    <property type="molecule type" value="Genomic_DNA"/>
</dbReference>